<dbReference type="PANTHER" id="PTHR21301">
    <property type="entry name" value="REVERSE TRANSCRIPTASE"/>
    <property type="match status" value="1"/>
</dbReference>
<name>A0A1B6E903_9HEMI</name>
<protein>
    <recommendedName>
        <fullName evidence="2">Reverse transcriptase domain-containing protein</fullName>
    </recommendedName>
</protein>
<evidence type="ECO:0008006" key="2">
    <source>
        <dbReference type="Google" id="ProtNLM"/>
    </source>
</evidence>
<organism evidence="1">
    <name type="scientific">Clastoptera arizonana</name>
    <name type="common">Arizona spittle bug</name>
    <dbReference type="NCBI Taxonomy" id="38151"/>
    <lineage>
        <taxon>Eukaryota</taxon>
        <taxon>Metazoa</taxon>
        <taxon>Ecdysozoa</taxon>
        <taxon>Arthropoda</taxon>
        <taxon>Hexapoda</taxon>
        <taxon>Insecta</taxon>
        <taxon>Pterygota</taxon>
        <taxon>Neoptera</taxon>
        <taxon>Paraneoptera</taxon>
        <taxon>Hemiptera</taxon>
        <taxon>Auchenorrhyncha</taxon>
        <taxon>Cercopoidea</taxon>
        <taxon>Clastopteridae</taxon>
        <taxon>Clastoptera</taxon>
    </lineage>
</organism>
<sequence length="222" mass="25705">GLNGLNDATKNYVRNASKITIENNIKEAKSKFGKYNHKSRKDMETIKSLKKKDCYYLKADKGNTIVILDKEDYLNRVSKMLDCDLYRKLKRNPLNKFIGDTKQIIKESKNVIPSNEAYKLIVSNPILPRLYCLPKIHKDGKMMRPIVSGINSPTYLLSKFVYKNFSKLKIHLTSGKNNIEFTDKIKNIEIQEGEILVSFDVKSLFPRIPIDETLKYLKELLI</sequence>
<dbReference type="AlphaFoldDB" id="A0A1B6E903"/>
<dbReference type="PANTHER" id="PTHR21301:SF10">
    <property type="entry name" value="REVERSE TRANSCRIPTASE DOMAIN-CONTAINING PROTEIN"/>
    <property type="match status" value="1"/>
</dbReference>
<feature type="non-terminal residue" evidence="1">
    <location>
        <position position="1"/>
    </location>
</feature>
<gene>
    <name evidence="1" type="ORF">g.40551</name>
</gene>
<dbReference type="EMBL" id="GEDC01002880">
    <property type="protein sequence ID" value="JAS34418.1"/>
    <property type="molecule type" value="Transcribed_RNA"/>
</dbReference>
<feature type="non-terminal residue" evidence="1">
    <location>
        <position position="222"/>
    </location>
</feature>
<accession>A0A1B6E903</accession>
<proteinExistence type="predicted"/>
<evidence type="ECO:0000313" key="1">
    <source>
        <dbReference type="EMBL" id="JAS34418.1"/>
    </source>
</evidence>
<reference evidence="1" key="1">
    <citation type="submission" date="2015-12" db="EMBL/GenBank/DDBJ databases">
        <title>De novo transcriptome assembly of four potential Pierce s Disease insect vectors from Arizona vineyards.</title>
        <authorList>
            <person name="Tassone E.E."/>
        </authorList>
    </citation>
    <scope>NUCLEOTIDE SEQUENCE</scope>
</reference>